<dbReference type="InterPro" id="IPR020605">
    <property type="entry name" value="Octanoyltransferase_CS"/>
</dbReference>
<dbReference type="InterPro" id="IPR000544">
    <property type="entry name" value="Octanoyltransferase"/>
</dbReference>
<proteinExistence type="inferred from homology"/>
<comment type="catalytic activity">
    <reaction evidence="6 7">
        <text>octanoyl-[ACP] + L-lysyl-[protein] = N(6)-octanoyl-L-lysyl-[protein] + holo-[ACP] + H(+)</text>
        <dbReference type="Rhea" id="RHEA:17665"/>
        <dbReference type="Rhea" id="RHEA-COMP:9636"/>
        <dbReference type="Rhea" id="RHEA-COMP:9685"/>
        <dbReference type="Rhea" id="RHEA-COMP:9752"/>
        <dbReference type="Rhea" id="RHEA-COMP:9928"/>
        <dbReference type="ChEBI" id="CHEBI:15378"/>
        <dbReference type="ChEBI" id="CHEBI:29969"/>
        <dbReference type="ChEBI" id="CHEBI:64479"/>
        <dbReference type="ChEBI" id="CHEBI:78463"/>
        <dbReference type="ChEBI" id="CHEBI:78809"/>
        <dbReference type="EC" id="2.3.1.181"/>
    </reaction>
</comment>
<dbReference type="PIRSF" id="PIRSF016262">
    <property type="entry name" value="LPLase"/>
    <property type="match status" value="1"/>
</dbReference>
<name>C6WTA1_METML</name>
<evidence type="ECO:0000256" key="7">
    <source>
        <dbReference type="PIRNR" id="PIRNR016262"/>
    </source>
</evidence>
<comment type="subcellular location">
    <subcellularLocation>
        <location evidence="6">Cytoplasm</location>
    </subcellularLocation>
</comment>
<dbReference type="UniPathway" id="UPA00538">
    <property type="reaction ID" value="UER00592"/>
</dbReference>
<evidence type="ECO:0000256" key="9">
    <source>
        <dbReference type="PIRSR" id="PIRSR016262-2"/>
    </source>
</evidence>
<dbReference type="PANTHER" id="PTHR10993">
    <property type="entry name" value="OCTANOYLTRANSFERASE"/>
    <property type="match status" value="1"/>
</dbReference>
<evidence type="ECO:0000313" key="12">
    <source>
        <dbReference type="EMBL" id="ACT49163.1"/>
    </source>
</evidence>
<comment type="miscellaneous">
    <text evidence="6">In the reaction, the free carboxyl group of octanoic acid is attached via an amide linkage to the epsilon-amino group of a specific lysine residue of lipoyl domains of lipoate-dependent enzymes.</text>
</comment>
<dbReference type="SUPFAM" id="SSF55681">
    <property type="entry name" value="Class II aaRS and biotin synthetases"/>
    <property type="match status" value="1"/>
</dbReference>
<dbReference type="FunFam" id="3.30.930.10:FF:000020">
    <property type="entry name" value="Octanoyltransferase"/>
    <property type="match status" value="1"/>
</dbReference>
<evidence type="ECO:0000256" key="10">
    <source>
        <dbReference type="PIRSR" id="PIRSR016262-3"/>
    </source>
</evidence>
<feature type="active site" description="Acyl-thioester intermediate" evidence="6 8">
    <location>
        <position position="173"/>
    </location>
</feature>
<dbReference type="PROSITE" id="PS01313">
    <property type="entry name" value="LIPB"/>
    <property type="match status" value="1"/>
</dbReference>
<dbReference type="NCBIfam" id="NF010922">
    <property type="entry name" value="PRK14342.1"/>
    <property type="match status" value="1"/>
</dbReference>
<dbReference type="PROSITE" id="PS51733">
    <property type="entry name" value="BPL_LPL_CATALYTIC"/>
    <property type="match status" value="1"/>
</dbReference>
<dbReference type="InterPro" id="IPR045864">
    <property type="entry name" value="aa-tRNA-synth_II/BPL/LPL"/>
</dbReference>
<dbReference type="InterPro" id="IPR004143">
    <property type="entry name" value="BPL_LPL_catalytic"/>
</dbReference>
<dbReference type="Proteomes" id="UP000002742">
    <property type="component" value="Chromosome"/>
</dbReference>
<gene>
    <name evidence="6" type="primary">lipB</name>
    <name evidence="12" type="ordered locus">Mmol_2261</name>
</gene>
<feature type="domain" description="BPL/LPL catalytic" evidence="11">
    <location>
        <begin position="31"/>
        <end position="211"/>
    </location>
</feature>
<reference evidence="12 13" key="2">
    <citation type="journal article" date="2011" name="J. Bacteriol.">
        <title>Genomes of three methylotrophs from a single niche uncover genetic and metabolic divergence of Methylophilaceae.</title>
        <authorList>
            <person name="Lapidus A."/>
            <person name="Clum A."/>
            <person name="Labutti K."/>
            <person name="Kaluzhnaya M.G."/>
            <person name="Lim S."/>
            <person name="Beck D.A."/>
            <person name="Glavina Del Rio T."/>
            <person name="Nolan M."/>
            <person name="Mavromatis K."/>
            <person name="Huntemann M."/>
            <person name="Lucas S."/>
            <person name="Lidstrom M.E."/>
            <person name="Ivanova N."/>
            <person name="Chistoserdova L."/>
        </authorList>
    </citation>
    <scope>NUCLEOTIDE SEQUENCE [LARGE SCALE GENOMIC DNA]</scope>
    <source>
        <strain evidence="13">JLW8 / ATCC BAA-1282 / DSM 17540</strain>
    </source>
</reference>
<accession>C6WTA1</accession>
<keyword evidence="4 6" id="KW-0012">Acyltransferase</keyword>
<feature type="site" description="Lowers pKa of active site Cys" evidence="6 10">
    <location>
        <position position="139"/>
    </location>
</feature>
<keyword evidence="13" id="KW-1185">Reference proteome</keyword>
<sequence length="216" mass="23540">MLTNIIVRNLGITSFEATCEAMQQFTAARTPESADEIWLTEHTPVYTLGLNRKQVAPPSRHDIAVVNTDRGGKITYHGPGQVIIYVLLDLSKRHLNIRSLVSLLEQTVIELLAQYQVSAVAKADAPGVYVSVGNTQEAKIASLGLRVKNNCCYHGLSLNIDMDLSPFSAIDPCGYKGLAVTQTKDLGIDANIQTIGEQLVTMLASKLEHLHDEPTS</sequence>
<feature type="binding site" evidence="6 9">
    <location>
        <begin position="142"/>
        <end position="144"/>
    </location>
    <ligand>
        <name>substrate</name>
    </ligand>
</feature>
<keyword evidence="2 6" id="KW-0963">Cytoplasm</keyword>
<evidence type="ECO:0000256" key="2">
    <source>
        <dbReference type="ARBA" id="ARBA00022490"/>
    </source>
</evidence>
<evidence type="ECO:0000256" key="3">
    <source>
        <dbReference type="ARBA" id="ARBA00022679"/>
    </source>
</evidence>
<evidence type="ECO:0000313" key="13">
    <source>
        <dbReference type="Proteomes" id="UP000002742"/>
    </source>
</evidence>
<evidence type="ECO:0000256" key="6">
    <source>
        <dbReference type="HAMAP-Rule" id="MF_00013"/>
    </source>
</evidence>
<dbReference type="GO" id="GO:0016874">
    <property type="term" value="F:ligase activity"/>
    <property type="evidence" value="ECO:0007669"/>
    <property type="project" value="UniProtKB-KW"/>
</dbReference>
<dbReference type="HAMAP" id="MF_00013">
    <property type="entry name" value="LipB"/>
    <property type="match status" value="1"/>
</dbReference>
<evidence type="ECO:0000256" key="4">
    <source>
        <dbReference type="ARBA" id="ARBA00023315"/>
    </source>
</evidence>
<dbReference type="eggNOG" id="COG0321">
    <property type="taxonomic scope" value="Bacteria"/>
</dbReference>
<dbReference type="GO" id="GO:0033819">
    <property type="term" value="F:lipoyl(octanoyl) transferase activity"/>
    <property type="evidence" value="ECO:0007669"/>
    <property type="project" value="UniProtKB-EC"/>
</dbReference>
<keyword evidence="12" id="KW-0436">Ligase</keyword>
<comment type="function">
    <text evidence="5 6 7">Catalyzes the transfer of endogenously produced octanoic acid from octanoyl-acyl-carrier-protein onto the lipoyl domains of lipoate-dependent enzymes. Lipoyl-ACP can also act as a substrate although octanoyl-ACP is likely to be the physiological substrate.</text>
</comment>
<dbReference type="HOGENOM" id="CLU_035168_3_1_4"/>
<dbReference type="RefSeq" id="WP_015833198.1">
    <property type="nucleotide sequence ID" value="NC_012968.1"/>
</dbReference>
<dbReference type="PANTHER" id="PTHR10993:SF7">
    <property type="entry name" value="LIPOYLTRANSFERASE 2, MITOCHONDRIAL-RELATED"/>
    <property type="match status" value="1"/>
</dbReference>
<dbReference type="GO" id="GO:0009249">
    <property type="term" value="P:protein lipoylation"/>
    <property type="evidence" value="ECO:0007669"/>
    <property type="project" value="InterPro"/>
</dbReference>
<dbReference type="EC" id="2.3.1.181" evidence="6 7"/>
<dbReference type="Gene3D" id="3.30.930.10">
    <property type="entry name" value="Bira Bifunctional Protein, Domain 2"/>
    <property type="match status" value="1"/>
</dbReference>
<evidence type="ECO:0000256" key="5">
    <source>
        <dbReference type="ARBA" id="ARBA00024732"/>
    </source>
</evidence>
<dbReference type="OrthoDB" id="9787061at2"/>
<dbReference type="STRING" id="583345.Mmol_2261"/>
<dbReference type="Pfam" id="PF21948">
    <property type="entry name" value="LplA-B_cat"/>
    <property type="match status" value="1"/>
</dbReference>
<evidence type="ECO:0000256" key="1">
    <source>
        <dbReference type="ARBA" id="ARBA00004821"/>
    </source>
</evidence>
<dbReference type="KEGG" id="mmb:Mmol_2261"/>
<dbReference type="GO" id="GO:0005737">
    <property type="term" value="C:cytoplasm"/>
    <property type="evidence" value="ECO:0007669"/>
    <property type="project" value="UniProtKB-SubCell"/>
</dbReference>
<dbReference type="EMBL" id="CP001672">
    <property type="protein sequence ID" value="ACT49163.1"/>
    <property type="molecule type" value="Genomic_DNA"/>
</dbReference>
<dbReference type="CDD" id="cd16444">
    <property type="entry name" value="LipB"/>
    <property type="match status" value="1"/>
</dbReference>
<reference evidence="13" key="1">
    <citation type="submission" date="2009-07" db="EMBL/GenBank/DDBJ databases">
        <title>Complete sequence of Methylotenera mobilis JLW8.</title>
        <authorList>
            <consortium name="US DOE Joint Genome Institute"/>
            <person name="Lucas S."/>
            <person name="Copeland A."/>
            <person name="Lapidus A."/>
            <person name="Glavina del Rio T."/>
            <person name="Tice H."/>
            <person name="Bruce D."/>
            <person name="Goodwin L."/>
            <person name="Pitluck S."/>
            <person name="LaButti K.M."/>
            <person name="Clum A."/>
            <person name="Larimer F."/>
            <person name="Land M."/>
            <person name="Hauser L."/>
            <person name="Kyrpides N."/>
            <person name="Mikhailova N."/>
            <person name="Kayluzhnaya M."/>
            <person name="Chistoserdova L."/>
        </authorList>
    </citation>
    <scope>NUCLEOTIDE SEQUENCE [LARGE SCALE GENOMIC DNA]</scope>
    <source>
        <strain evidence="13">JLW8 / ATCC BAA-1282 / DSM 17540</strain>
    </source>
</reference>
<evidence type="ECO:0000259" key="11">
    <source>
        <dbReference type="PROSITE" id="PS51733"/>
    </source>
</evidence>
<organism evidence="12 13">
    <name type="scientific">Methylotenera mobilis (strain JLW8 / ATCC BAA-1282 / DSM 17540)</name>
    <dbReference type="NCBI Taxonomy" id="583345"/>
    <lineage>
        <taxon>Bacteria</taxon>
        <taxon>Pseudomonadati</taxon>
        <taxon>Pseudomonadota</taxon>
        <taxon>Betaproteobacteria</taxon>
        <taxon>Nitrosomonadales</taxon>
        <taxon>Methylophilaceae</taxon>
        <taxon>Methylotenera</taxon>
    </lineage>
</organism>
<comment type="similarity">
    <text evidence="6 7">Belongs to the LipB family.</text>
</comment>
<feature type="binding site" evidence="6 9">
    <location>
        <begin position="70"/>
        <end position="77"/>
    </location>
    <ligand>
        <name>substrate</name>
    </ligand>
</feature>
<feature type="binding site" evidence="6 9">
    <location>
        <begin position="155"/>
        <end position="157"/>
    </location>
    <ligand>
        <name>substrate</name>
    </ligand>
</feature>
<protein>
    <recommendedName>
        <fullName evidence="6 7">Octanoyltransferase</fullName>
        <ecNumber evidence="6 7">2.3.1.181</ecNumber>
    </recommendedName>
    <alternativeName>
        <fullName evidence="6">Lipoate-protein ligase B</fullName>
    </alternativeName>
    <alternativeName>
        <fullName evidence="6">Lipoyl/octanoyl transferase</fullName>
    </alternativeName>
    <alternativeName>
        <fullName evidence="6">Octanoyl-[acyl-carrier-protein]-protein N-octanoyltransferase</fullName>
    </alternativeName>
</protein>
<evidence type="ECO:0000256" key="8">
    <source>
        <dbReference type="PIRSR" id="PIRSR016262-1"/>
    </source>
</evidence>
<dbReference type="NCBIfam" id="TIGR00214">
    <property type="entry name" value="lipB"/>
    <property type="match status" value="1"/>
</dbReference>
<comment type="pathway">
    <text evidence="1 6 7">Protein modification; protein lipoylation via endogenous pathway; protein N(6)-(lipoyl)lysine from octanoyl-[acyl-carrier-protein]: step 1/2.</text>
</comment>
<dbReference type="AlphaFoldDB" id="C6WTA1"/>
<keyword evidence="3 6" id="KW-0808">Transferase</keyword>